<accession>A0A812Z5Q2</accession>
<protein>
    <submittedName>
        <fullName evidence="2">Uncharacterized protein</fullName>
    </submittedName>
</protein>
<evidence type="ECO:0000313" key="3">
    <source>
        <dbReference type="Proteomes" id="UP000601435"/>
    </source>
</evidence>
<name>A0A812Z5Q2_9DINO</name>
<dbReference type="AlphaFoldDB" id="A0A812Z5Q2"/>
<feature type="region of interest" description="Disordered" evidence="1">
    <location>
        <begin position="98"/>
        <end position="138"/>
    </location>
</feature>
<evidence type="ECO:0000313" key="2">
    <source>
        <dbReference type="EMBL" id="CAE7813728.1"/>
    </source>
</evidence>
<dbReference type="OrthoDB" id="10325035at2759"/>
<feature type="compositionally biased region" description="Basic and acidic residues" evidence="1">
    <location>
        <begin position="116"/>
        <end position="138"/>
    </location>
</feature>
<gene>
    <name evidence="2" type="ORF">SNEC2469_LOCUS24132</name>
</gene>
<proteinExistence type="predicted"/>
<evidence type="ECO:0000256" key="1">
    <source>
        <dbReference type="SAM" id="MobiDB-lite"/>
    </source>
</evidence>
<comment type="caution">
    <text evidence="2">The sequence shown here is derived from an EMBL/GenBank/DDBJ whole genome shotgun (WGS) entry which is preliminary data.</text>
</comment>
<dbReference type="Proteomes" id="UP000601435">
    <property type="component" value="Unassembled WGS sequence"/>
</dbReference>
<keyword evidence="3" id="KW-1185">Reference proteome</keyword>
<dbReference type="EMBL" id="CAJNJA010046001">
    <property type="protein sequence ID" value="CAE7813728.1"/>
    <property type="molecule type" value="Genomic_DNA"/>
</dbReference>
<organism evidence="2 3">
    <name type="scientific">Symbiodinium necroappetens</name>
    <dbReference type="NCBI Taxonomy" id="1628268"/>
    <lineage>
        <taxon>Eukaryota</taxon>
        <taxon>Sar</taxon>
        <taxon>Alveolata</taxon>
        <taxon>Dinophyceae</taxon>
        <taxon>Suessiales</taxon>
        <taxon>Symbiodiniaceae</taxon>
        <taxon>Symbiodinium</taxon>
    </lineage>
</organism>
<feature type="region of interest" description="Disordered" evidence="1">
    <location>
        <begin position="54"/>
        <end position="79"/>
    </location>
</feature>
<sequence>MKEVVQNLQNTCRLPATIDVDAYNSALRICLSKLRDATSEDEFRKMTVRASAEEVASVKRTRDRTRSPVRPAVHVPPHREPSFKQLMDQALAELAVSPKKKPAAQVLKKPSAKVVAKPDPEAQQKKPENTEKPENTDKTLEEKAMDIVKEKQAAFPCWKDTDMPLETYCKNMASRIYGGIMCRLCKSNERSKVQALAREHHCKELHRLRSKYDSSRA</sequence>
<reference evidence="2" key="1">
    <citation type="submission" date="2021-02" db="EMBL/GenBank/DDBJ databases">
        <authorList>
            <person name="Dougan E. K."/>
            <person name="Rhodes N."/>
            <person name="Thang M."/>
            <person name="Chan C."/>
        </authorList>
    </citation>
    <scope>NUCLEOTIDE SEQUENCE</scope>
</reference>